<accession>A0AAV4QNR3</accession>
<dbReference type="AlphaFoldDB" id="A0AAV4QNR3"/>
<comment type="caution">
    <text evidence="1">The sequence shown here is derived from an EMBL/GenBank/DDBJ whole genome shotgun (WGS) entry which is preliminary data.</text>
</comment>
<name>A0AAV4QNR3_CAEEX</name>
<organism evidence="1 2">
    <name type="scientific">Caerostris extrusa</name>
    <name type="common">Bark spider</name>
    <name type="synonym">Caerostris bankana</name>
    <dbReference type="NCBI Taxonomy" id="172846"/>
    <lineage>
        <taxon>Eukaryota</taxon>
        <taxon>Metazoa</taxon>
        <taxon>Ecdysozoa</taxon>
        <taxon>Arthropoda</taxon>
        <taxon>Chelicerata</taxon>
        <taxon>Arachnida</taxon>
        <taxon>Araneae</taxon>
        <taxon>Araneomorphae</taxon>
        <taxon>Entelegynae</taxon>
        <taxon>Araneoidea</taxon>
        <taxon>Araneidae</taxon>
        <taxon>Caerostris</taxon>
    </lineage>
</organism>
<sequence>AGDDICVTDCCPSVDCLAKNGVRELAHRIAPSIFITVSHQIGIISVRRGEQGRFLHPTQSGVV</sequence>
<keyword evidence="2" id="KW-1185">Reference proteome</keyword>
<evidence type="ECO:0000313" key="2">
    <source>
        <dbReference type="Proteomes" id="UP001054945"/>
    </source>
</evidence>
<proteinExistence type="predicted"/>
<gene>
    <name evidence="1" type="ORF">CEXT_349751</name>
</gene>
<protein>
    <submittedName>
        <fullName evidence="1">Uncharacterized protein</fullName>
    </submittedName>
</protein>
<evidence type="ECO:0000313" key="1">
    <source>
        <dbReference type="EMBL" id="GIY09842.1"/>
    </source>
</evidence>
<feature type="non-terminal residue" evidence="1">
    <location>
        <position position="1"/>
    </location>
</feature>
<dbReference type="Proteomes" id="UP001054945">
    <property type="component" value="Unassembled WGS sequence"/>
</dbReference>
<reference evidence="1 2" key="1">
    <citation type="submission" date="2021-06" db="EMBL/GenBank/DDBJ databases">
        <title>Caerostris extrusa draft genome.</title>
        <authorList>
            <person name="Kono N."/>
            <person name="Arakawa K."/>
        </authorList>
    </citation>
    <scope>NUCLEOTIDE SEQUENCE [LARGE SCALE GENOMIC DNA]</scope>
</reference>
<dbReference type="EMBL" id="BPLR01006435">
    <property type="protein sequence ID" value="GIY09842.1"/>
    <property type="molecule type" value="Genomic_DNA"/>
</dbReference>